<protein>
    <submittedName>
        <fullName evidence="3">Wsv001-like protein, paralog 2</fullName>
    </submittedName>
</protein>
<feature type="region of interest" description="Disordered" evidence="1">
    <location>
        <begin position="1"/>
        <end position="27"/>
    </location>
</feature>
<keyword evidence="2" id="KW-0812">Transmembrane</keyword>
<evidence type="ECO:0000313" key="3">
    <source>
        <dbReference type="EMBL" id="GBG35466.1"/>
    </source>
</evidence>
<comment type="caution">
    <text evidence="3">The sequence shown here is derived from an EMBL/GenBank/DDBJ whole genome shotgun (WGS) entry which is preliminary data.</text>
</comment>
<feature type="compositionally biased region" description="Pro residues" evidence="1">
    <location>
        <begin position="117"/>
        <end position="127"/>
    </location>
</feature>
<reference evidence="3" key="1">
    <citation type="journal article" date="2018" name="J. Virol.">
        <title>Crustacean Genome Exploration Reveals the Evolutionary Origin of White Spot Syndrome Virus.</title>
        <authorList>
            <person name="Kawato S."/>
            <person name="Shitara A."/>
            <person name="Wang Y."/>
            <person name="Nozaki R."/>
            <person name="Kondo H."/>
            <person name="Hirono I."/>
        </authorList>
    </citation>
    <scope>NUCLEOTIDE SEQUENCE</scope>
    <source>
        <strain evidence="3">Mikawa-1</strain>
    </source>
</reference>
<name>A0A401IPD2_9VIRU</name>
<accession>A0A401IPD2</accession>
<feature type="compositionally biased region" description="Low complexity" evidence="1">
    <location>
        <begin position="129"/>
        <end position="138"/>
    </location>
</feature>
<evidence type="ECO:0000256" key="2">
    <source>
        <dbReference type="SAM" id="Phobius"/>
    </source>
</evidence>
<sequence>MAVTATASAHPHLPDSTKKKVMSGRGQPPILPHDTINDGIIVSYETNPAPSTFYRNLALIVSIAAIVVVVSIIFWLIYRNKKREEEDRKKIAENEATKDGFFTKIFSSLGLEGPRGPKGPPGPPGHPGPLGRTGPRGPRGIEGKQDKTGPKENETQEPFVKRHVRAKISWKLGHGISTAAVVASYDSSGRNCPVFLEPSFNDRSLGWSYQSRDGLAIRVTSEEAQPTGREIITFRVTNLTNDPLLIVALHPAWLSPHGHSIPITNEQSGSGPSVTDSSLRYVLVNDENNKLVQYVFPAKECFFKVDLNMRAHSGKTESDVGILFLADTVQDFKKMMMISKPYSYNVVGLINKMGKFAERPTTEVIELSAEKEEVVSLNNIGNPIVRLKPPETKDINELYGFQQNWVFLKSVFDHMKTSFPNQQIDRREFTEFFMNLLLESSLMFLIRTGWDEENLQNTYHCEKIIRSGVADMTFSYIQSVSEDTVKKFVEENAGSFSCPDGTFVKNRKCSDLVAGYIETAMEGKEWGEGMKSSVNELASLQ</sequence>
<keyword evidence="2" id="KW-1133">Transmembrane helix</keyword>
<feature type="compositionally biased region" description="Basic and acidic residues" evidence="1">
    <location>
        <begin position="139"/>
        <end position="154"/>
    </location>
</feature>
<feature type="transmembrane region" description="Helical" evidence="2">
    <location>
        <begin position="57"/>
        <end position="78"/>
    </location>
</feature>
<proteinExistence type="predicted"/>
<dbReference type="EMBL" id="BFCE01000003">
    <property type="protein sequence ID" value="GBG35466.1"/>
    <property type="molecule type" value="Genomic_DNA"/>
</dbReference>
<evidence type="ECO:0000256" key="1">
    <source>
        <dbReference type="SAM" id="MobiDB-lite"/>
    </source>
</evidence>
<feature type="region of interest" description="Disordered" evidence="1">
    <location>
        <begin position="112"/>
        <end position="159"/>
    </location>
</feature>
<organism evidence="3">
    <name type="scientific">Metapenaeus ensis nimavirus</name>
    <dbReference type="NCBI Taxonomy" id="2133794"/>
    <lineage>
        <taxon>Viruses</taxon>
        <taxon>Viruses incertae sedis</taxon>
        <taxon>Naldaviricetes</taxon>
        <taxon>Nimaviridae</taxon>
    </lineage>
</organism>
<keyword evidence="2" id="KW-0472">Membrane</keyword>